<evidence type="ECO:0000259" key="6">
    <source>
        <dbReference type="Pfam" id="PF02754"/>
    </source>
</evidence>
<reference evidence="7 8" key="1">
    <citation type="journal article" date="2011" name="Stand. Genomic Sci.">
        <title>Complete genome sequence of Parvibaculum lavamentivorans type strain (DS-1(T)).</title>
        <authorList>
            <person name="Schleheck D."/>
            <person name="Weiss M."/>
            <person name="Pitluck S."/>
            <person name="Bruce D."/>
            <person name="Land M.L."/>
            <person name="Han S."/>
            <person name="Saunders E."/>
            <person name="Tapia R."/>
            <person name="Detter C."/>
            <person name="Brettin T."/>
            <person name="Han J."/>
            <person name="Woyke T."/>
            <person name="Goodwin L."/>
            <person name="Pennacchio L."/>
            <person name="Nolan M."/>
            <person name="Cook A.M."/>
            <person name="Kjelleberg S."/>
            <person name="Thomas T."/>
        </authorList>
    </citation>
    <scope>NUCLEOTIDE SEQUENCE [LARGE SCALE GENOMIC DNA]</scope>
    <source>
        <strain evidence="8">DS-1 / DSM 13023 / NCIMB 13966</strain>
    </source>
</reference>
<evidence type="ECO:0000256" key="1">
    <source>
        <dbReference type="ARBA" id="ARBA00022485"/>
    </source>
</evidence>
<dbReference type="InterPro" id="IPR004017">
    <property type="entry name" value="Cys_rich_dom"/>
</dbReference>
<evidence type="ECO:0000313" key="7">
    <source>
        <dbReference type="EMBL" id="ABS65237.1"/>
    </source>
</evidence>
<evidence type="ECO:0000256" key="2">
    <source>
        <dbReference type="ARBA" id="ARBA00022723"/>
    </source>
</evidence>
<name>A7HZA4_PARL1</name>
<dbReference type="GO" id="GO:0051539">
    <property type="term" value="F:4 iron, 4 sulfur cluster binding"/>
    <property type="evidence" value="ECO:0007669"/>
    <property type="project" value="UniProtKB-KW"/>
</dbReference>
<dbReference type="eggNOG" id="COG0247">
    <property type="taxonomic scope" value="Bacteria"/>
</dbReference>
<dbReference type="Pfam" id="PF02754">
    <property type="entry name" value="CCG"/>
    <property type="match status" value="2"/>
</dbReference>
<keyword evidence="2" id="KW-0479">Metal-binding</keyword>
<dbReference type="RefSeq" id="WP_012112498.1">
    <property type="nucleotide sequence ID" value="NC_009719.1"/>
</dbReference>
<dbReference type="KEGG" id="pla:Plav_3639"/>
<dbReference type="PANTHER" id="PTHR32479">
    <property type="entry name" value="GLYCOLATE OXIDASE IRON-SULFUR SUBUNIT"/>
    <property type="match status" value="1"/>
</dbReference>
<keyword evidence="3" id="KW-0677">Repeat</keyword>
<protein>
    <submittedName>
        <fullName evidence="7">Anaerobic glycerol-3-phosphate dehydrogenase subunit C</fullName>
    </submittedName>
</protein>
<dbReference type="HOGENOM" id="CLU_023081_7_0_5"/>
<keyword evidence="4" id="KW-0408">Iron</keyword>
<dbReference type="OrthoDB" id="9765258at2"/>
<sequence>MSSPTEGSPKEGSTEAPIRHPIEWRNPDFYDAEKIDAEMRRIFDICHGCRRCFNLCDSFPRLFDLIDESPTGELDEVKSSDFGPVVEACTLCDMCYMTKCPYVPPHEFNLDFPHLMLRYRAAEGKEKQGFPFVQAQLAQTDRNGKLAQPVAPLANWGSSRANKLTRPVLEAVAGIDRRAELPKFHGQTFTMRAKKQDKEGLSAPKPAPASGRKAVLFATCFVNYNNPGVGEAARLVLAHNGVETEVAYPGCCGMPFLEQGNIEKVAAQAEKVAKDMCAWIDKGYDIITLTASCGLMFKFEWPLILPENEDVMRLSAATRDIDEYVVDIAKKEGLAAGLRPVEGGVTAHLACHARAQNMGAKSAEMMRLIPELKLDVVERCSGHGGTFGVMKETFDVAMKVGKTASRNVAKTGNKYVTSDCPLAAKHLTHEIETMGEPQLPQASHPIEIMARAWGLI</sequence>
<dbReference type="Proteomes" id="UP000006377">
    <property type="component" value="Chromosome"/>
</dbReference>
<feature type="domain" description="Cysteine-rich" evidence="6">
    <location>
        <begin position="345"/>
        <end position="421"/>
    </location>
</feature>
<keyword evidence="8" id="KW-1185">Reference proteome</keyword>
<dbReference type="GO" id="GO:0016491">
    <property type="term" value="F:oxidoreductase activity"/>
    <property type="evidence" value="ECO:0007669"/>
    <property type="project" value="UniProtKB-ARBA"/>
</dbReference>
<dbReference type="AlphaFoldDB" id="A7HZA4"/>
<gene>
    <name evidence="7" type="ordered locus">Plav_3639</name>
</gene>
<evidence type="ECO:0000256" key="3">
    <source>
        <dbReference type="ARBA" id="ARBA00022737"/>
    </source>
</evidence>
<keyword evidence="5" id="KW-0411">Iron-sulfur</keyword>
<dbReference type="GO" id="GO:0046872">
    <property type="term" value="F:metal ion binding"/>
    <property type="evidence" value="ECO:0007669"/>
    <property type="project" value="UniProtKB-KW"/>
</dbReference>
<proteinExistence type="predicted"/>
<dbReference type="STRING" id="402881.Plav_3639"/>
<keyword evidence="1" id="KW-0004">4Fe-4S</keyword>
<accession>A7HZA4</accession>
<dbReference type="PANTHER" id="PTHR32479:SF19">
    <property type="entry name" value="ANAEROBIC GLYCEROL-3-PHOSPHATE DEHYDROGENASE SUBUNIT C"/>
    <property type="match status" value="1"/>
</dbReference>
<evidence type="ECO:0000313" key="8">
    <source>
        <dbReference type="Proteomes" id="UP000006377"/>
    </source>
</evidence>
<dbReference type="EMBL" id="CP000774">
    <property type="protein sequence ID" value="ABS65237.1"/>
    <property type="molecule type" value="Genomic_DNA"/>
</dbReference>
<organism evidence="7 8">
    <name type="scientific">Parvibaculum lavamentivorans (strain DS-1 / DSM 13023 / NCIMB 13966)</name>
    <dbReference type="NCBI Taxonomy" id="402881"/>
    <lineage>
        <taxon>Bacteria</taxon>
        <taxon>Pseudomonadati</taxon>
        <taxon>Pseudomonadota</taxon>
        <taxon>Alphaproteobacteria</taxon>
        <taxon>Hyphomicrobiales</taxon>
        <taxon>Parvibaculaceae</taxon>
        <taxon>Parvibaculum</taxon>
    </lineage>
</organism>
<feature type="domain" description="Cysteine-rich" evidence="6">
    <location>
        <begin position="215"/>
        <end position="298"/>
    </location>
</feature>
<evidence type="ECO:0000256" key="5">
    <source>
        <dbReference type="ARBA" id="ARBA00023014"/>
    </source>
</evidence>
<evidence type="ECO:0000256" key="4">
    <source>
        <dbReference type="ARBA" id="ARBA00023004"/>
    </source>
</evidence>